<evidence type="ECO:0000256" key="1">
    <source>
        <dbReference type="SAM" id="Phobius"/>
    </source>
</evidence>
<accession>A0A1Q9AW09</accession>
<evidence type="ECO:0000313" key="4">
    <source>
        <dbReference type="Proteomes" id="UP000186364"/>
    </source>
</evidence>
<comment type="caution">
    <text evidence="3">The sequence shown here is derived from an EMBL/GenBank/DDBJ whole genome shotgun (WGS) entry which is preliminary data.</text>
</comment>
<dbReference type="AlphaFoldDB" id="A0A1Q9AW09"/>
<keyword evidence="1" id="KW-1133">Transmembrane helix</keyword>
<evidence type="ECO:0000313" key="3">
    <source>
        <dbReference type="EMBL" id="OLP59594.1"/>
    </source>
</evidence>
<sequence length="202" mass="23574">MWSLFQRKTQLLIIVTASILAAWGLEAVWFWYFGEQTTPLKWISFVISIVGVVMVAVAELLWFRLARIMPLMQTKMFPDLNGEWVGHLKSTWINPETGTTLPPIPTSLKISQTFFTTSVTLKTGESFSKSTRVFLEPDYENRRYRVWYSYNNDPQAQFWHRSSQHEGVAYLDLDWDADRNRLTGTYYTARKTSGDIDVRRSQ</sequence>
<feature type="domain" description="CD-NTase-associated protein 15" evidence="2">
    <location>
        <begin position="76"/>
        <end position="200"/>
    </location>
</feature>
<dbReference type="Pfam" id="PF18153">
    <property type="entry name" value="Cap15_CD_rec"/>
    <property type="match status" value="1"/>
</dbReference>
<keyword evidence="1" id="KW-0812">Transmembrane</keyword>
<dbReference type="RefSeq" id="WP_075628153.1">
    <property type="nucleotide sequence ID" value="NZ_FOAM01000020.1"/>
</dbReference>
<dbReference type="Proteomes" id="UP000186364">
    <property type="component" value="Unassembled WGS sequence"/>
</dbReference>
<dbReference type="EMBL" id="MKIP01000051">
    <property type="protein sequence ID" value="OLP59594.1"/>
    <property type="molecule type" value="Genomic_DNA"/>
</dbReference>
<feature type="transmembrane region" description="Helical" evidence="1">
    <location>
        <begin position="12"/>
        <end position="34"/>
    </location>
</feature>
<evidence type="ECO:0000259" key="2">
    <source>
        <dbReference type="Pfam" id="PF18153"/>
    </source>
</evidence>
<reference evidence="3 4" key="1">
    <citation type="submission" date="2016-09" db="EMBL/GenBank/DDBJ databases">
        <title>Rhizobium sp. nov., a novel species isolated from the rice rhizosphere.</title>
        <authorList>
            <person name="Zhao J."/>
            <person name="Zhang X."/>
        </authorList>
    </citation>
    <scope>NUCLEOTIDE SEQUENCE [LARGE SCALE GENOMIC DNA]</scope>
    <source>
        <strain evidence="3 4">1.7048</strain>
    </source>
</reference>
<dbReference type="InterPro" id="IPR041208">
    <property type="entry name" value="Cap15"/>
</dbReference>
<name>A0A1Q9AW09_9HYPH</name>
<feature type="transmembrane region" description="Helical" evidence="1">
    <location>
        <begin position="40"/>
        <end position="63"/>
    </location>
</feature>
<keyword evidence="4" id="KW-1185">Reference proteome</keyword>
<keyword evidence="1" id="KW-0472">Membrane</keyword>
<protein>
    <recommendedName>
        <fullName evidence="2">CD-NTase-associated protein 15 domain-containing protein</fullName>
    </recommendedName>
</protein>
<gene>
    <name evidence="3" type="ORF">BJF93_20495</name>
</gene>
<dbReference type="OrthoDB" id="8453584at2"/>
<organism evidence="3 4">
    <name type="scientific">Xaviernesmea oryzae</name>
    <dbReference type="NCBI Taxonomy" id="464029"/>
    <lineage>
        <taxon>Bacteria</taxon>
        <taxon>Pseudomonadati</taxon>
        <taxon>Pseudomonadota</taxon>
        <taxon>Alphaproteobacteria</taxon>
        <taxon>Hyphomicrobiales</taxon>
        <taxon>Rhizobiaceae</taxon>
        <taxon>Rhizobium/Agrobacterium group</taxon>
        <taxon>Xaviernesmea</taxon>
    </lineage>
</organism>
<proteinExistence type="predicted"/>